<evidence type="ECO:0000313" key="8">
    <source>
        <dbReference type="Ensembl" id="ENSP00000509332.1"/>
    </source>
</evidence>
<feature type="coiled-coil region" evidence="5">
    <location>
        <begin position="939"/>
        <end position="1364"/>
    </location>
</feature>
<gene>
    <name evidence="8" type="primary">GCC2</name>
</gene>
<dbReference type="Ensembl" id="ENST00000687399.1">
    <property type="protein sequence ID" value="ENSP00000509332.1"/>
    <property type="gene ID" value="ENSG00000135968.22"/>
</dbReference>
<dbReference type="InterPro" id="IPR051841">
    <property type="entry name" value="MT-Golgi_org_protein"/>
</dbReference>
<accession>A0A8I5KVA2</accession>
<dbReference type="FunFam" id="1.10.220.60:FF:000003">
    <property type="entry name" value="GRIP and coiled-coil domain-containing protein 2"/>
    <property type="match status" value="1"/>
</dbReference>
<dbReference type="GO" id="GO:0005654">
    <property type="term" value="C:nucleoplasm"/>
    <property type="evidence" value="ECO:0000314"/>
    <property type="project" value="HPA"/>
</dbReference>
<dbReference type="HGNC" id="HGNC:23218">
    <property type="gene designation" value="GCC2"/>
</dbReference>
<feature type="coiled-coil region" evidence="5">
    <location>
        <begin position="220"/>
        <end position="354"/>
    </location>
</feature>
<evidence type="ECO:0007829" key="11">
    <source>
        <dbReference type="ProteomicsDB" id="A0A8I5KVA2"/>
    </source>
</evidence>
<reference evidence="8 9" key="2">
    <citation type="journal article" date="2004" name="Nature">
        <title>Finishing the euchromatic sequence of the human genome.</title>
        <authorList>
            <consortium name="International Human Genome Sequencing Consortium"/>
        </authorList>
    </citation>
    <scope>NUCLEOTIDE SEQUENCE [LARGE SCALE GENOMIC DNA]</scope>
</reference>
<dbReference type="SMR" id="A0A8I5KVA2"/>
<feature type="coiled-coil region" evidence="5">
    <location>
        <begin position="34"/>
        <end position="169"/>
    </location>
</feature>
<evidence type="ECO:0000256" key="1">
    <source>
        <dbReference type="ARBA" id="ARBA00004496"/>
    </source>
</evidence>
<dbReference type="SMART" id="SM00755">
    <property type="entry name" value="Grip"/>
    <property type="match status" value="1"/>
</dbReference>
<feature type="region of interest" description="Disordered" evidence="6">
    <location>
        <begin position="1"/>
        <end position="22"/>
    </location>
</feature>
<evidence type="ECO:0000256" key="2">
    <source>
        <dbReference type="ARBA" id="ARBA00022490"/>
    </source>
</evidence>
<dbReference type="PANTHER" id="PTHR18902">
    <property type="entry name" value="NUCLEAR MITOTIC APPARATUS PROTEIN 1-RELATED"/>
    <property type="match status" value="1"/>
</dbReference>
<dbReference type="Gene3D" id="1.10.220.60">
    <property type="entry name" value="GRIP domain"/>
    <property type="match status" value="1"/>
</dbReference>
<feature type="coiled-coil region" evidence="5">
    <location>
        <begin position="1533"/>
        <end position="1567"/>
    </location>
</feature>
<feature type="compositionally biased region" description="Polar residues" evidence="6">
    <location>
        <begin position="1431"/>
        <end position="1446"/>
    </location>
</feature>
<reference evidence="8" key="4">
    <citation type="submission" date="2025-08" db="UniProtKB">
        <authorList>
            <consortium name="Ensembl"/>
        </authorList>
    </citation>
    <scope>IDENTIFICATION</scope>
</reference>
<keyword evidence="4 5" id="KW-0175">Coiled coil</keyword>
<evidence type="ECO:0000256" key="5">
    <source>
        <dbReference type="SAM" id="Coils"/>
    </source>
</evidence>
<dbReference type="InterPro" id="IPR000237">
    <property type="entry name" value="GRIP_dom"/>
</dbReference>
<dbReference type="PANTHER" id="PTHR18902:SF25">
    <property type="entry name" value="GRIP AND COILED-COIL DOMAIN-CONTAINING PROTEIN 2"/>
    <property type="match status" value="1"/>
</dbReference>
<evidence type="ECO:0000259" key="7">
    <source>
        <dbReference type="PROSITE" id="PS50913"/>
    </source>
</evidence>
<keyword evidence="2" id="KW-0963">Cytoplasm</keyword>
<dbReference type="OrthoDB" id="1926336at2759"/>
<dbReference type="GO" id="GO:0005794">
    <property type="term" value="C:Golgi apparatus"/>
    <property type="evidence" value="ECO:0000314"/>
    <property type="project" value="HPA"/>
</dbReference>
<dbReference type="Pfam" id="PF16704">
    <property type="entry name" value="Rab_bind"/>
    <property type="match status" value="1"/>
</dbReference>
<keyword evidence="10 11" id="KW-1267">Proteomics identification</keyword>
<dbReference type="EMBL" id="AC068941">
    <property type="status" value="NOT_ANNOTATED_CDS"/>
    <property type="molecule type" value="Genomic_DNA"/>
</dbReference>
<feature type="coiled-coil region" evidence="5">
    <location>
        <begin position="394"/>
        <end position="751"/>
    </location>
</feature>
<feature type="domain" description="GRIP" evidence="7">
    <location>
        <begin position="1563"/>
        <end position="1613"/>
    </location>
</feature>
<feature type="region of interest" description="Disordered" evidence="6">
    <location>
        <begin position="1429"/>
        <end position="1456"/>
    </location>
</feature>
<reference evidence="8" key="5">
    <citation type="submission" date="2025-09" db="UniProtKB">
        <authorList>
            <consortium name="Ensembl"/>
        </authorList>
    </citation>
    <scope>IDENTIFICATION</scope>
</reference>
<sequence length="1638" mass="190587">MEDLVQDGVASPATPGTGKSKLETLPKEDLIKFAKKQMMLIQKAKSRCTELEKEIEELRSKPVTEGTGDIIKALTERLDALLLEKAETEQQCLSLKKENIKMKQEVEDSVTKMGDAHKELEQSHINYVKEIENLKNELMAVRSKYSEDKANLQKQLEEAMNTQLELSEQLKFQNNSEDNVKKLQEEIEKIRPGFEEQILYLQKQLDATTDEKKETVTQLQNIIEANSQHYQKNINSLQEELLQLKAIHQEEVKELMCQIEASAKEHEAEINKLNELKENLVKQCEASEKNIQKKYECELENLRKATSNANQDNQICSILLQENTFVEQVVNEKVKHLEDTLKELESQHSILKDEVTYMNNLKLKLEMDAQHIKDEFFHEREDLEFKINELLLAKEEQGCVIEKLKSELAGLNKQFCYTVEQHNREVQSLKEQHQKEISELNETFLSDSEKEKLTLMFEIQGLKEQCENLQQEKQEAILNYESLREIMEILQTELGESAGKISQEFESMKQQQASDVHELQQKLRTAFTEKDALLETVNRLQGENEKLLSQQELVPELENTIKNLQEKNGVYLLSLSQRDTMLKELEGKINSLTEEKDDFINKLKNSHEEMDNFHKKCEREERLILELGKKVEQTIQYNSELEQKVNELTGGLEETLKEKDQNDQKLEKLMVQMKVLSEDKEVLSAEVKSLYEENNKLSSEKKQLSRDLEVFLSQKEDVILKEHITQLEKKLQLMVEEQDNLNKLLENEQVQKLFVKTQLYGFLKEMGSEVSEDSEEKDVVNVLQAVGESLAKINEEKCNLAFQRDEKVLELEKEIKCLQEESVVQCEELKSLLRDYEQEKVLLRKELEEIQSEKEALQSDLLEMKNANEKTRLENQNLLIQVEEVSQTCSKSEIHNEKEKCFIKEHENLKPLLEQKELRDRRAELILLKDSLAKSPSVKNDPLSSVKELEEKIENLEKECKEKEEKINKIKLVAVKAKKELDSSRKETQTVKEELESLRSEKDQLSASMRDLIQGAESYKNLLLEYEKQSEQLDVEKERANNFEHRIEDLTRQLRNSTLQCETINSDNEDLLARIETLQSNAKLLEVQILEVQRAKAMVDKELEAEKLQKEQKIKEHATTVNELEELQVQLQKQKKQLQKTMQELELVKKDAQQTTLMNMEIADYERLMKELNQKLTNKNNKIEDLEQEIKIQKQKQETLQEEITSLQSSVQQYEEKNTKIKQLLVKTKKELADSKQAETDHLILQASLKGELEASQQQVEVYKAEQATVTSEFESYKVRVHNVLKQQKNKSMSQAETEGAKQEREHLEMLIDQLKIKLQDSQNNLQINVSELQTLQSEHDTLLERHNKMLQETVSKEAELREKLCSIQSENMMMKSEHTQTVSQLTSQNEVLRNSFRDQVRHLQEEHRKTVETLQQQLSKMEAQLFQLKNEPTTRSPVSSQQSLKNLRERRNTDLPLLDMHTVTREEGEGMETTDTESVSSASTYTQSLEQLLNSPETKLEPPLWHAEFTKEELVQKLSSTTKSADHLNGLLRETEATNAILMEQIKLLKSEIRRLERNQEREKSAANLEYLKNVLLQFIFLKPGSERERLLPVINTMLQLSPEEKGKLAAVAQGEEENASRSSGWASYLHSWSGLR</sequence>
<name>A0A8I5KVA2_HUMAN</name>
<dbReference type="Pfam" id="PF01465">
    <property type="entry name" value="GRIP"/>
    <property type="match status" value="1"/>
</dbReference>
<dbReference type="PROSITE" id="PS50913">
    <property type="entry name" value="GRIP"/>
    <property type="match status" value="1"/>
</dbReference>
<evidence type="ECO:0000256" key="6">
    <source>
        <dbReference type="SAM" id="MobiDB-lite"/>
    </source>
</evidence>
<organism evidence="8 9">
    <name type="scientific">Homo sapiens</name>
    <name type="common">Human</name>
    <dbReference type="NCBI Taxonomy" id="9606"/>
    <lineage>
        <taxon>Eukaryota</taxon>
        <taxon>Metazoa</taxon>
        <taxon>Chordata</taxon>
        <taxon>Craniata</taxon>
        <taxon>Vertebrata</taxon>
        <taxon>Euteleostomi</taxon>
        <taxon>Mammalia</taxon>
        <taxon>Eutheria</taxon>
        <taxon>Euarchontoglires</taxon>
        <taxon>Primates</taxon>
        <taxon>Haplorrhini</taxon>
        <taxon>Catarrhini</taxon>
        <taxon>Hominidae</taxon>
        <taxon>Homo</taxon>
    </lineage>
</organism>
<dbReference type="OpenTargets" id="ENSG00000135968"/>
<evidence type="ECO:0000256" key="3">
    <source>
        <dbReference type="ARBA" id="ARBA00022553"/>
    </source>
</evidence>
<proteinExistence type="evidence at protein level"/>
<dbReference type="Ensembl" id="ENST00000687399.1">
    <property type="protein sequence ID" value="ENSP00000509332.1"/>
    <property type="gene ID" value="ENSG00000135968.23"/>
</dbReference>
<keyword evidence="9" id="KW-1185">Reference proteome</keyword>
<dbReference type="InterPro" id="IPR032023">
    <property type="entry name" value="GCC2_Rab_bind"/>
</dbReference>
<comment type="subcellular location">
    <subcellularLocation>
        <location evidence="1">Cytoplasm</location>
    </subcellularLocation>
</comment>
<keyword evidence="3" id="KW-0597">Phosphoprotein</keyword>
<protein>
    <submittedName>
        <fullName evidence="8">GRIP and coiled-coil domain containing 2</fullName>
    </submittedName>
</protein>
<evidence type="ECO:0007829" key="10">
    <source>
        <dbReference type="PeptideAtlas" id="A0A8I5KVA2"/>
    </source>
</evidence>
<dbReference type="GeneTree" id="ENSGT00950000183078"/>
<reference evidence="8 9" key="1">
    <citation type="journal article" date="2001" name="Nature">
        <title>Initial sequencing and analysis of the human genome.</title>
        <authorList>
            <consortium name="International Human Genome Sequencing Consortium"/>
            <person name="Lander E.S."/>
            <person name="Linton L.M."/>
            <person name="Birren B."/>
            <person name="Nusbaum C."/>
            <person name="Zody M.C."/>
            <person name="Baldwin J."/>
            <person name="Devon K."/>
            <person name="Dewar K."/>
            <person name="Doyle M."/>
            <person name="FitzHugh W."/>
            <person name="Funke R."/>
            <person name="Gage D."/>
            <person name="Harris K."/>
            <person name="Heaford A."/>
            <person name="Howland J."/>
            <person name="Kann L."/>
            <person name="Lehoczky J."/>
            <person name="LeVine R."/>
            <person name="McEwan P."/>
            <person name="McKernan K."/>
            <person name="Meldrim J."/>
            <person name="Mesirov J.P."/>
            <person name="Miranda C."/>
            <person name="Morris W."/>
            <person name="Naylor J."/>
            <person name="Raymond C."/>
            <person name="Rosetti M."/>
            <person name="Santos R."/>
            <person name="Sheridan A."/>
            <person name="Sougnez C."/>
            <person name="Stange-Thomann N."/>
            <person name="Stojanovic N."/>
            <person name="Subramanian A."/>
            <person name="Wyman D."/>
            <person name="Rogers J."/>
            <person name="Sulston J."/>
            <person name="Ainscough R."/>
            <person name="Beck S."/>
            <person name="Bentley D."/>
            <person name="Burton J."/>
            <person name="Clee C."/>
            <person name="Carter N."/>
            <person name="Coulson A."/>
            <person name="Deadman R."/>
            <person name="Deloukas P."/>
            <person name="Dunham A."/>
            <person name="Dunham I."/>
            <person name="Durbin R."/>
            <person name="French L."/>
            <person name="Grafham D."/>
            <person name="Gregory S."/>
            <person name="Hubbard T."/>
            <person name="Humphray S."/>
            <person name="Hunt A."/>
            <person name="Jones M."/>
            <person name="Lloyd C."/>
            <person name="McMurray A."/>
            <person name="Matthews L."/>
            <person name="Mercer S."/>
            <person name="Milne S."/>
            <person name="Mullikin J.C."/>
            <person name="Mungall A."/>
            <person name="Plumb R."/>
            <person name="Ross M."/>
            <person name="Shownkeen R."/>
            <person name="Sims S."/>
            <person name="Waterston R.H."/>
            <person name="Wilson R.K."/>
            <person name="Hillier L.W."/>
            <person name="McPherson J.D."/>
            <person name="Marra M.A."/>
            <person name="Mardis E.R."/>
            <person name="Fulton L.A."/>
            <person name="Chinwalla A.T."/>
            <person name="Pepin K.H."/>
            <person name="Gish W.R."/>
            <person name="Chissoe S.L."/>
            <person name="Wendl M.C."/>
            <person name="Delehaunty K.D."/>
            <person name="Miner T.L."/>
            <person name="Delehaunty A."/>
            <person name="Kramer J.B."/>
            <person name="Cook L.L."/>
            <person name="Fulton R.S."/>
            <person name="Johnson D.L."/>
            <person name="Minx P.J."/>
            <person name="Clifton S.W."/>
            <person name="Hawkins T."/>
            <person name="Branscomb E."/>
            <person name="Predki P."/>
            <person name="Richardson P."/>
            <person name="Wenning S."/>
            <person name="Slezak T."/>
            <person name="Doggett N."/>
            <person name="Cheng J.F."/>
            <person name="Olsen A."/>
            <person name="Lucas S."/>
            <person name="Elkin C."/>
            <person name="Uberbacher E."/>
            <person name="Frazier M."/>
            <person name="Gibbs R.A."/>
            <person name="Muzny D.M."/>
            <person name="Scherer S.E."/>
            <person name="Bouck J.B."/>
            <person name="Sodergren E.J."/>
            <person name="Worley K.C."/>
            <person name="Rives C.M."/>
            <person name="Gorrell J.H."/>
            <person name="Metzker M.L."/>
            <person name="Naylor S.L."/>
            <person name="Kucherlapati R.S."/>
            <person name="Nelson D.L."/>
            <person name="Weinstock G.M."/>
            <person name="Sakaki Y."/>
            <person name="Fujiyama A."/>
            <person name="Hattori M."/>
            <person name="Yada T."/>
            <person name="Toyoda A."/>
            <person name="Itoh T."/>
            <person name="Kawagoe C."/>
            <person name="Watanabe H."/>
            <person name="Totoki Y."/>
            <person name="Taylor T."/>
            <person name="Weissenbach J."/>
            <person name="Heilig R."/>
            <person name="Saurin W."/>
            <person name="Artiguenave F."/>
            <person name="Brottier P."/>
            <person name="Bruls T."/>
            <person name="Pelletier E."/>
            <person name="Robert C."/>
            <person name="Wincker P."/>
            <person name="Smith D.R."/>
            <person name="Doucette-Stamm L."/>
            <person name="Rubenfield M."/>
            <person name="Weinstock K."/>
            <person name="Lee H.M."/>
            <person name="Dubois J."/>
            <person name="Rosenthal A."/>
            <person name="Platzer M."/>
            <person name="Nyakatura G."/>
            <person name="Taudien S."/>
            <person name="Rump A."/>
            <person name="Yang H."/>
            <person name="Yu J."/>
            <person name="Wang J."/>
            <person name="Huang G."/>
            <person name="Gu J."/>
            <person name="Hood L."/>
            <person name="Rowen L."/>
            <person name="Madan A."/>
            <person name="Qin S."/>
            <person name="Davis R.W."/>
            <person name="Federspiel N.A."/>
            <person name="Abola A.P."/>
            <person name="Proctor M.J."/>
            <person name="Myers R.M."/>
            <person name="Schmutz J."/>
            <person name="Dickson M."/>
            <person name="Grimwood J."/>
            <person name="Cox D.R."/>
            <person name="Olson M.V."/>
            <person name="Kaul R."/>
            <person name="Raymond C."/>
            <person name="Shimizu N."/>
            <person name="Kawasaki K."/>
            <person name="Minoshima S."/>
            <person name="Evans G.A."/>
            <person name="Athanasiou M."/>
            <person name="Schultz R."/>
            <person name="Roe B.A."/>
            <person name="Chen F."/>
            <person name="Pan H."/>
            <person name="Ramser J."/>
            <person name="Lehrach H."/>
            <person name="Reinhardt R."/>
            <person name="McCombie W.R."/>
            <person name="de la Bastide M."/>
            <person name="Dedhia N."/>
            <person name="Blocker H."/>
            <person name="Hornischer K."/>
            <person name="Nordsiek G."/>
            <person name="Agarwala R."/>
            <person name="Aravind L."/>
            <person name="Bailey J.A."/>
            <person name="Bateman A."/>
            <person name="Batzoglou S."/>
            <person name="Birney E."/>
            <person name="Bork P."/>
            <person name="Brown D.G."/>
            <person name="Burge C.B."/>
            <person name="Cerutti L."/>
            <person name="Chen H.C."/>
            <person name="Church D."/>
            <person name="Clamp M."/>
            <person name="Copley R.R."/>
            <person name="Doerks T."/>
            <person name="Eddy S.R."/>
            <person name="Eichler E.E."/>
            <person name="Furey T.S."/>
            <person name="Galagan J."/>
            <person name="Gilbert J.G."/>
            <person name="Harmon C."/>
            <person name="Hayashizaki Y."/>
            <person name="Haussler D."/>
            <person name="Hermjakob H."/>
            <person name="Hokamp K."/>
            <person name="Jang W."/>
            <person name="Johnson L.S."/>
            <person name="Jones T.A."/>
            <person name="Kasif S."/>
            <person name="Kaspryzk A."/>
            <person name="Kennedy S."/>
            <person name="Kent W.J."/>
            <person name="Kitts P."/>
            <person name="Koonin E.V."/>
            <person name="Korf I."/>
            <person name="Kulp D."/>
            <person name="Lancet D."/>
            <person name="Lowe T.M."/>
            <person name="McLysaght A."/>
            <person name="Mikkelsen T."/>
            <person name="Moran J.V."/>
            <person name="Mulder N."/>
            <person name="Pollara V.J."/>
            <person name="Ponting C.P."/>
            <person name="Schuler G."/>
            <person name="Schultz J."/>
            <person name="Slater G."/>
            <person name="Smit A.F."/>
            <person name="Stupka E."/>
            <person name="Szustakowski J."/>
            <person name="Thierry-Mieg D."/>
            <person name="Thierry-Mieg J."/>
            <person name="Wagner L."/>
            <person name="Wallis J."/>
            <person name="Wheeler R."/>
            <person name="Williams A."/>
            <person name="Wolf Y.I."/>
            <person name="Wolfe K.H."/>
            <person name="Yang S.P."/>
            <person name="Yeh R.F."/>
            <person name="Collins F."/>
            <person name="Guyer M.S."/>
            <person name="Peterson J."/>
            <person name="Felsenfeld A."/>
            <person name="Wetterstrand K.A."/>
            <person name="Patrinos A."/>
            <person name="Morgan M.J."/>
            <person name="de Jong P."/>
            <person name="Catanese J.J."/>
            <person name="Osoegawa K."/>
            <person name="Shizuya H."/>
            <person name="Choi S."/>
            <person name="Chen Y.J."/>
        </authorList>
    </citation>
    <scope>NUCLEOTIDE SEQUENCE [LARGE SCALE GENOMIC DNA]</scope>
</reference>
<feature type="coiled-coil region" evidence="5">
    <location>
        <begin position="801"/>
        <end position="888"/>
    </location>
</feature>
<dbReference type="Proteomes" id="UP000005640">
    <property type="component" value="Chromosome 2"/>
</dbReference>
<evidence type="ECO:0000256" key="4">
    <source>
        <dbReference type="ARBA" id="ARBA00023054"/>
    </source>
</evidence>
<evidence type="ECO:0000313" key="9">
    <source>
        <dbReference type="Proteomes" id="UP000005640"/>
    </source>
</evidence>
<reference evidence="8 9" key="3">
    <citation type="journal article" date="2005" name="Nature">
        <title>Generation and annotation of the DNA sequences of human chromosomes 2 and 4.</title>
        <authorList>
            <person name="Hillier L.W."/>
            <person name="Graves T.A."/>
            <person name="Fulton R.S."/>
            <person name="Fulton L.A."/>
            <person name="Pepin K.H."/>
            <person name="Minx P."/>
            <person name="Wagner-McPherson C."/>
            <person name="Layman D."/>
            <person name="Wylie K."/>
            <person name="Sekhon M."/>
            <person name="Becker M.C."/>
            <person name="Fewell G.A."/>
            <person name="Delehaunty K.D."/>
            <person name="Miner T.L."/>
            <person name="Nash W.E."/>
            <person name="Kremitzki C."/>
            <person name="Oddy L."/>
            <person name="Du H."/>
            <person name="Sun H."/>
            <person name="Bradshaw-Cordum H."/>
            <person name="Ali J."/>
            <person name="Carter J."/>
            <person name="Cordes M."/>
            <person name="Harris A."/>
            <person name="Isak A."/>
            <person name="van Brunt A."/>
            <person name="Nguyen C."/>
            <person name="Du F."/>
            <person name="Courtney L."/>
            <person name="Kalicki J."/>
            <person name="Ozersky P."/>
            <person name="Abbott S."/>
            <person name="Armstrong J."/>
            <person name="Belter E.A."/>
            <person name="Caruso L."/>
            <person name="Cedroni M."/>
            <person name="Cotton M."/>
            <person name="Davidson T."/>
            <person name="Desai A."/>
            <person name="Elliott G."/>
            <person name="Erb T."/>
            <person name="Fronick C."/>
            <person name="Gaige T."/>
            <person name="Haakenson W."/>
            <person name="Haglund K."/>
            <person name="Holmes A."/>
            <person name="Harkins R."/>
            <person name="Kim K."/>
            <person name="Kruchowski S.S."/>
            <person name="Strong C.M."/>
            <person name="Grewal N."/>
            <person name="Goyea E."/>
            <person name="Hou S."/>
            <person name="Levy A."/>
            <person name="Martinka S."/>
            <person name="Mead K."/>
            <person name="McLellan M.D."/>
            <person name="Meyer R."/>
            <person name="Randall-Maher J."/>
            <person name="Tomlinson C."/>
            <person name="Dauphin-Kohlberg S."/>
            <person name="Kozlowicz-Reilly A."/>
            <person name="Shah N."/>
            <person name="Swearengen-Shahid S."/>
            <person name="Snider J."/>
            <person name="Strong J.T."/>
            <person name="Thompson J."/>
            <person name="Yoakum M."/>
            <person name="Leonard S."/>
            <person name="Pearman C."/>
            <person name="Trani L."/>
            <person name="Radionenko M."/>
            <person name="Waligorski J.E."/>
            <person name="Wang C."/>
            <person name="Rock S.M."/>
            <person name="Tin-Wollam A.M."/>
            <person name="Maupin R."/>
            <person name="Latreille P."/>
            <person name="Wendl M.C."/>
            <person name="Yang S.P."/>
            <person name="Pohl C."/>
            <person name="Wallis J.W."/>
            <person name="Spieth J."/>
            <person name="Bieri T.A."/>
            <person name="Berkowicz N."/>
            <person name="Nelson J.O."/>
            <person name="Osborne J."/>
            <person name="Ding L."/>
            <person name="Meyer R."/>
            <person name="Sabo A."/>
            <person name="Shotland Y."/>
            <person name="Sinha P."/>
            <person name="Wohldmann P.E."/>
            <person name="Cook L.L."/>
            <person name="Hickenbotham M.T."/>
            <person name="Eldred J."/>
            <person name="Williams D."/>
            <person name="Jones T.A."/>
            <person name="She X."/>
            <person name="Ciccarelli F.D."/>
            <person name="Izaurralde E."/>
            <person name="Taylor J."/>
            <person name="Schmutz J."/>
            <person name="Myers R.M."/>
            <person name="Cox D.R."/>
            <person name="Huang X."/>
            <person name="McPherson J.D."/>
            <person name="Mardis E.R."/>
            <person name="Clifton S.W."/>
            <person name="Warren W.C."/>
            <person name="Chinwalla A.T."/>
            <person name="Eddy S.R."/>
            <person name="Marra M.A."/>
            <person name="Ovcharenko I."/>
            <person name="Furey T.S."/>
            <person name="Miller W."/>
            <person name="Eichler E.E."/>
            <person name="Bork P."/>
            <person name="Suyama M."/>
            <person name="Torrents D."/>
            <person name="Waterston R.H."/>
            <person name="Wilson R.K."/>
        </authorList>
    </citation>
    <scope>NUCLEOTIDE SEQUENCE [LARGE SCALE GENOMIC DNA]</scope>
</reference>
<dbReference type="EMBL" id="AC012487">
    <property type="status" value="NOT_ANNOTATED_CDS"/>
    <property type="molecule type" value="Genomic_DNA"/>
</dbReference>